<reference evidence="2 3" key="1">
    <citation type="submission" date="2016-06" db="EMBL/GenBank/DDBJ databases">
        <title>The Draft Genome Sequence and Annotation of the Desert Woodrat Neotoma lepida.</title>
        <authorList>
            <person name="Campbell M."/>
            <person name="Oakeson K.F."/>
            <person name="Yandell M."/>
            <person name="Halpert J.R."/>
            <person name="Dearing D."/>
        </authorList>
    </citation>
    <scope>NUCLEOTIDE SEQUENCE [LARGE SCALE GENOMIC DNA]</scope>
    <source>
        <strain evidence="2">417</strain>
        <tissue evidence="2">Liver</tissue>
    </source>
</reference>
<protein>
    <recommendedName>
        <fullName evidence="1">WDR36/Utp21 C-terminal domain-containing protein</fullName>
    </recommendedName>
</protein>
<accession>A0A1A6GUD1</accession>
<dbReference type="InterPro" id="IPR007319">
    <property type="entry name" value="WDR36/Utp21_C"/>
</dbReference>
<evidence type="ECO:0000259" key="1">
    <source>
        <dbReference type="Pfam" id="PF04192"/>
    </source>
</evidence>
<evidence type="ECO:0000313" key="2">
    <source>
        <dbReference type="EMBL" id="OBS69938.1"/>
    </source>
</evidence>
<evidence type="ECO:0000313" key="3">
    <source>
        <dbReference type="Proteomes" id="UP000092124"/>
    </source>
</evidence>
<feature type="domain" description="WDR36/Utp21 C-terminal" evidence="1">
    <location>
        <begin position="1"/>
        <end position="77"/>
    </location>
</feature>
<dbReference type="STRING" id="56216.A0A1A6GUD1"/>
<keyword evidence="3" id="KW-1185">Reference proteome</keyword>
<sequence>KKNKPKEPPKVPQSAPFFIPTVPGLVPRFAVPEQNGDPQQLHLKMLPSEAVLLEELVKLSSQHTAQSSEDLSKYLVAVPLVKSSPYAALLGKQAQILGPNRARGDSATSSDDKLKTSLKVCTEFQQRRPARSWQPQDTLLYHPYKL</sequence>
<dbReference type="Pfam" id="PF04192">
    <property type="entry name" value="Utp21"/>
    <property type="match status" value="1"/>
</dbReference>
<proteinExistence type="predicted"/>
<dbReference type="EMBL" id="LZPO01066582">
    <property type="protein sequence ID" value="OBS69938.1"/>
    <property type="molecule type" value="Genomic_DNA"/>
</dbReference>
<dbReference type="OrthoDB" id="10250769at2759"/>
<name>A0A1A6GUD1_NEOLE</name>
<dbReference type="AlphaFoldDB" id="A0A1A6GUD1"/>
<comment type="caution">
    <text evidence="2">The sequence shown here is derived from an EMBL/GenBank/DDBJ whole genome shotgun (WGS) entry which is preliminary data.</text>
</comment>
<dbReference type="Proteomes" id="UP000092124">
    <property type="component" value="Unassembled WGS sequence"/>
</dbReference>
<organism evidence="2 3">
    <name type="scientific">Neotoma lepida</name>
    <name type="common">Desert woodrat</name>
    <dbReference type="NCBI Taxonomy" id="56216"/>
    <lineage>
        <taxon>Eukaryota</taxon>
        <taxon>Metazoa</taxon>
        <taxon>Chordata</taxon>
        <taxon>Craniata</taxon>
        <taxon>Vertebrata</taxon>
        <taxon>Euteleostomi</taxon>
        <taxon>Mammalia</taxon>
        <taxon>Eutheria</taxon>
        <taxon>Euarchontoglires</taxon>
        <taxon>Glires</taxon>
        <taxon>Rodentia</taxon>
        <taxon>Myomorpha</taxon>
        <taxon>Muroidea</taxon>
        <taxon>Cricetidae</taxon>
        <taxon>Neotominae</taxon>
        <taxon>Neotoma</taxon>
    </lineage>
</organism>
<dbReference type="GO" id="GO:0032040">
    <property type="term" value="C:small-subunit processome"/>
    <property type="evidence" value="ECO:0007669"/>
    <property type="project" value="InterPro"/>
</dbReference>
<dbReference type="GO" id="GO:0006364">
    <property type="term" value="P:rRNA processing"/>
    <property type="evidence" value="ECO:0007669"/>
    <property type="project" value="InterPro"/>
</dbReference>
<gene>
    <name evidence="2" type="ORF">A6R68_01521</name>
</gene>
<feature type="non-terminal residue" evidence="2">
    <location>
        <position position="1"/>
    </location>
</feature>